<organism evidence="3">
    <name type="scientific">Archaeoglobus fulgidus</name>
    <dbReference type="NCBI Taxonomy" id="2234"/>
    <lineage>
        <taxon>Archaea</taxon>
        <taxon>Methanobacteriati</taxon>
        <taxon>Methanobacteriota</taxon>
        <taxon>Archaeoglobi</taxon>
        <taxon>Archaeoglobales</taxon>
        <taxon>Archaeoglobaceae</taxon>
        <taxon>Archaeoglobus</taxon>
    </lineage>
</organism>
<feature type="transmembrane region" description="Helical" evidence="1">
    <location>
        <begin position="94"/>
        <end position="113"/>
    </location>
</feature>
<dbReference type="PANTHER" id="PTHR22911">
    <property type="entry name" value="ACYL-MALONYL CONDENSING ENZYME-RELATED"/>
    <property type="match status" value="1"/>
</dbReference>
<name>A0A7J3M111_ARCFL</name>
<feature type="transmembrane region" description="Helical" evidence="1">
    <location>
        <begin position="64"/>
        <end position="82"/>
    </location>
</feature>
<dbReference type="EMBL" id="DSYZ01000036">
    <property type="protein sequence ID" value="HGT82398.1"/>
    <property type="molecule type" value="Genomic_DNA"/>
</dbReference>
<comment type="caution">
    <text evidence="3">The sequence shown here is derived from an EMBL/GenBank/DDBJ whole genome shotgun (WGS) entry which is preliminary data.</text>
</comment>
<dbReference type="InterPro" id="IPR000620">
    <property type="entry name" value="EamA_dom"/>
</dbReference>
<accession>A0A7J3M111</accession>
<feature type="transmembrane region" description="Helical" evidence="1">
    <location>
        <begin position="120"/>
        <end position="135"/>
    </location>
</feature>
<keyword evidence="1" id="KW-1133">Transmembrane helix</keyword>
<evidence type="ECO:0000256" key="1">
    <source>
        <dbReference type="SAM" id="Phobius"/>
    </source>
</evidence>
<dbReference type="AlphaFoldDB" id="A0A7J3M111"/>
<dbReference type="InterPro" id="IPR037185">
    <property type="entry name" value="EmrE-like"/>
</dbReference>
<sequence length="137" mass="14383">MRGEILALLAAALWGIAPILDRYALQEISVYPAIVIRAFGGFVAIFLLSLALKSFEMTASKAIILLVLSGAISGAFAMILYFESLKSIGASKAVAITAVYPMITALLSAIFLAEALSARVLLGIVLIVIGIILVSEV</sequence>
<dbReference type="GO" id="GO:0016020">
    <property type="term" value="C:membrane"/>
    <property type="evidence" value="ECO:0007669"/>
    <property type="project" value="InterPro"/>
</dbReference>
<feature type="domain" description="EamA" evidence="2">
    <location>
        <begin position="2"/>
        <end position="135"/>
    </location>
</feature>
<feature type="transmembrane region" description="Helical" evidence="1">
    <location>
        <begin position="34"/>
        <end position="52"/>
    </location>
</feature>
<dbReference type="PANTHER" id="PTHR22911:SF137">
    <property type="entry name" value="SOLUTE CARRIER FAMILY 35 MEMBER G2-RELATED"/>
    <property type="match status" value="1"/>
</dbReference>
<dbReference type="Gene3D" id="1.10.3730.20">
    <property type="match status" value="1"/>
</dbReference>
<keyword evidence="1" id="KW-0812">Transmembrane</keyword>
<evidence type="ECO:0000259" key="2">
    <source>
        <dbReference type="Pfam" id="PF00892"/>
    </source>
</evidence>
<evidence type="ECO:0000313" key="3">
    <source>
        <dbReference type="EMBL" id="HGT82398.1"/>
    </source>
</evidence>
<reference evidence="3" key="1">
    <citation type="journal article" date="2020" name="mSystems">
        <title>Genome- and Community-Level Interaction Insights into Carbon Utilization and Element Cycling Functions of Hydrothermarchaeota in Hydrothermal Sediment.</title>
        <authorList>
            <person name="Zhou Z."/>
            <person name="Liu Y."/>
            <person name="Xu W."/>
            <person name="Pan J."/>
            <person name="Luo Z.H."/>
            <person name="Li M."/>
        </authorList>
    </citation>
    <scope>NUCLEOTIDE SEQUENCE [LARGE SCALE GENOMIC DNA]</scope>
    <source>
        <strain evidence="3">SpSt-587</strain>
    </source>
</reference>
<gene>
    <name evidence="3" type="ORF">ENT52_01550</name>
</gene>
<protein>
    <submittedName>
        <fullName evidence="3">EamA family transporter</fullName>
    </submittedName>
</protein>
<dbReference type="SUPFAM" id="SSF103481">
    <property type="entry name" value="Multidrug resistance efflux transporter EmrE"/>
    <property type="match status" value="1"/>
</dbReference>
<proteinExistence type="predicted"/>
<dbReference type="Pfam" id="PF00892">
    <property type="entry name" value="EamA"/>
    <property type="match status" value="1"/>
</dbReference>
<keyword evidence="1" id="KW-0472">Membrane</keyword>